<dbReference type="AlphaFoldDB" id="A0A0C9RW91"/>
<reference evidence="2" key="1">
    <citation type="journal article" date="2015" name="PLoS ONE">
        <title>An Insight into the Sialome of the Lone Star Tick, Amblyomma americanum, with a Glimpse on Its Time Dependent Gene Expression.</title>
        <authorList>
            <person name="Karim S."/>
            <person name="Ribeiro J.M."/>
        </authorList>
    </citation>
    <scope>NUCLEOTIDE SEQUENCE</scope>
    <source>
        <tissue evidence="2">Salivary gland</tissue>
    </source>
</reference>
<accession>A0A0C9RW91</accession>
<feature type="signal peptide" evidence="1">
    <location>
        <begin position="1"/>
        <end position="34"/>
    </location>
</feature>
<keyword evidence="1" id="KW-0732">Signal</keyword>
<feature type="chain" id="PRO_5002202516" description="Secreted protein" evidence="1">
    <location>
        <begin position="35"/>
        <end position="111"/>
    </location>
</feature>
<dbReference type="EMBL" id="GBZX01000894">
    <property type="protein sequence ID" value="JAG91846.1"/>
    <property type="molecule type" value="mRNA"/>
</dbReference>
<evidence type="ECO:0000313" key="2">
    <source>
        <dbReference type="EMBL" id="JAG91846.1"/>
    </source>
</evidence>
<evidence type="ECO:0000256" key="1">
    <source>
        <dbReference type="SAM" id="SignalP"/>
    </source>
</evidence>
<organism evidence="2">
    <name type="scientific">Amblyomma americanum</name>
    <name type="common">Lone star tick</name>
    <dbReference type="NCBI Taxonomy" id="6943"/>
    <lineage>
        <taxon>Eukaryota</taxon>
        <taxon>Metazoa</taxon>
        <taxon>Ecdysozoa</taxon>
        <taxon>Arthropoda</taxon>
        <taxon>Chelicerata</taxon>
        <taxon>Arachnida</taxon>
        <taxon>Acari</taxon>
        <taxon>Parasitiformes</taxon>
        <taxon>Ixodida</taxon>
        <taxon>Ixodoidea</taxon>
        <taxon>Ixodidae</taxon>
        <taxon>Amblyomminae</taxon>
        <taxon>Amblyomma</taxon>
    </lineage>
</organism>
<sequence>MFMGCIEFTRQRSWGSFQWFSMWCLATCCHSSLTRNWPNKNKTVCTKSLCGMLACYDHLPCWEISIIVKLVFEDYEICGNMQEELCANFLQNTKALPLTVWVICHAGKSPS</sequence>
<name>A0A0C9RW91_AMBAM</name>
<protein>
    <recommendedName>
        <fullName evidence="3">Secreted protein</fullName>
    </recommendedName>
</protein>
<proteinExistence type="evidence at transcript level"/>
<evidence type="ECO:0008006" key="3">
    <source>
        <dbReference type="Google" id="ProtNLM"/>
    </source>
</evidence>